<reference evidence="3" key="1">
    <citation type="submission" date="2023-07" db="EMBL/GenBank/DDBJ databases">
        <title>draft genome sequence of fig (Ficus carica).</title>
        <authorList>
            <person name="Takahashi T."/>
            <person name="Nishimura K."/>
        </authorList>
    </citation>
    <scope>NUCLEOTIDE SEQUENCE</scope>
</reference>
<gene>
    <name evidence="2" type="ORF">TIFTF001_037217</name>
    <name evidence="3" type="ORF">TIFTF001_037226</name>
    <name evidence="4" type="ORF">TIFTF001_037229</name>
    <name evidence="5" type="ORF">TIFTF001_037239</name>
</gene>
<protein>
    <submittedName>
        <fullName evidence="3">Uncharacterized protein</fullName>
    </submittedName>
</protein>
<dbReference type="EMBL" id="BTGU01000564">
    <property type="protein sequence ID" value="GMN68171.1"/>
    <property type="molecule type" value="Genomic_DNA"/>
</dbReference>
<dbReference type="EMBL" id="BTGU01000562">
    <property type="protein sequence ID" value="GMN68159.1"/>
    <property type="molecule type" value="Genomic_DNA"/>
</dbReference>
<keyword evidence="6" id="KW-1185">Reference proteome</keyword>
<dbReference type="PANTHER" id="PTHR36766">
    <property type="entry name" value="PLANT BROAD-SPECTRUM MILDEW RESISTANCE PROTEIN RPW8"/>
    <property type="match status" value="1"/>
</dbReference>
<evidence type="ECO:0000313" key="5">
    <source>
        <dbReference type="EMBL" id="GMN68182.1"/>
    </source>
</evidence>
<dbReference type="SUPFAM" id="SSF52058">
    <property type="entry name" value="L domain-like"/>
    <property type="match status" value="1"/>
</dbReference>
<proteinExistence type="predicted"/>
<organism evidence="3 6">
    <name type="scientific">Ficus carica</name>
    <name type="common">Common fig</name>
    <dbReference type="NCBI Taxonomy" id="3494"/>
    <lineage>
        <taxon>Eukaryota</taxon>
        <taxon>Viridiplantae</taxon>
        <taxon>Streptophyta</taxon>
        <taxon>Embryophyta</taxon>
        <taxon>Tracheophyta</taxon>
        <taxon>Spermatophyta</taxon>
        <taxon>Magnoliopsida</taxon>
        <taxon>eudicotyledons</taxon>
        <taxon>Gunneridae</taxon>
        <taxon>Pentapetalae</taxon>
        <taxon>rosids</taxon>
        <taxon>fabids</taxon>
        <taxon>Rosales</taxon>
        <taxon>Moraceae</taxon>
        <taxon>Ficeae</taxon>
        <taxon>Ficus</taxon>
    </lineage>
</organism>
<dbReference type="InterPro" id="IPR032675">
    <property type="entry name" value="LRR_dom_sf"/>
</dbReference>
<dbReference type="EMBL" id="BTGU01000563">
    <property type="protein sequence ID" value="GMN68170.1"/>
    <property type="molecule type" value="Genomic_DNA"/>
</dbReference>
<dbReference type="PANTHER" id="PTHR36766:SF30">
    <property type="entry name" value="TIR-NBS TYPE DISEASE RESISTANCE PROTEIN-RELATED"/>
    <property type="match status" value="1"/>
</dbReference>
<dbReference type="Proteomes" id="UP001187192">
    <property type="component" value="Unassembled WGS sequence"/>
</dbReference>
<keyword evidence="1" id="KW-0611">Plant defense</keyword>
<evidence type="ECO:0000313" key="6">
    <source>
        <dbReference type="Proteomes" id="UP001187192"/>
    </source>
</evidence>
<dbReference type="GO" id="GO:0006952">
    <property type="term" value="P:defense response"/>
    <property type="evidence" value="ECO:0007669"/>
    <property type="project" value="UniProtKB-KW"/>
</dbReference>
<dbReference type="EMBL" id="BTGU01000565">
    <property type="protein sequence ID" value="GMN68182.1"/>
    <property type="molecule type" value="Genomic_DNA"/>
</dbReference>
<evidence type="ECO:0000256" key="1">
    <source>
        <dbReference type="ARBA" id="ARBA00022821"/>
    </source>
</evidence>
<name>A0AA88E8D1_FICCA</name>
<dbReference type="AlphaFoldDB" id="A0AA88E8D1"/>
<sequence length="74" mass="7779">MGSLSSLKDLTIEECSNLASLPEGMGSLSSLKDLTIQGCSNLASLPEGIGSLSSLTDLTSRRDGQPLITFRSYN</sequence>
<evidence type="ECO:0000313" key="4">
    <source>
        <dbReference type="EMBL" id="GMN68171.1"/>
    </source>
</evidence>
<evidence type="ECO:0000313" key="3">
    <source>
        <dbReference type="EMBL" id="GMN68170.1"/>
    </source>
</evidence>
<dbReference type="Gene3D" id="3.80.10.10">
    <property type="entry name" value="Ribonuclease Inhibitor"/>
    <property type="match status" value="1"/>
</dbReference>
<evidence type="ECO:0000313" key="2">
    <source>
        <dbReference type="EMBL" id="GMN68159.1"/>
    </source>
</evidence>
<accession>A0AA88E8D1</accession>
<comment type="caution">
    <text evidence="3">The sequence shown here is derived from an EMBL/GenBank/DDBJ whole genome shotgun (WGS) entry which is preliminary data.</text>
</comment>